<feature type="domain" description="Autophagy protein ATG5 UblB" evidence="7">
    <location>
        <begin position="189"/>
        <end position="271"/>
    </location>
</feature>
<evidence type="ECO:0000259" key="9">
    <source>
        <dbReference type="Pfam" id="PF20638"/>
    </source>
</evidence>
<organism evidence="10 11">
    <name type="scientific">Paratrimastix pyriformis</name>
    <dbReference type="NCBI Taxonomy" id="342808"/>
    <lineage>
        <taxon>Eukaryota</taxon>
        <taxon>Metamonada</taxon>
        <taxon>Preaxostyla</taxon>
        <taxon>Paratrimastigidae</taxon>
        <taxon>Paratrimastix</taxon>
    </lineage>
</organism>
<evidence type="ECO:0000313" key="11">
    <source>
        <dbReference type="Proteomes" id="UP001141327"/>
    </source>
</evidence>
<feature type="compositionally biased region" description="Pro residues" evidence="6">
    <location>
        <begin position="275"/>
        <end position="296"/>
    </location>
</feature>
<dbReference type="InterPro" id="IPR042526">
    <property type="entry name" value="Atg5_HR"/>
</dbReference>
<accession>A0ABQ8UMW9</accession>
<comment type="subunit">
    <text evidence="5">Conjugated with ATG12.</text>
</comment>
<dbReference type="PANTHER" id="PTHR13040">
    <property type="entry name" value="AUTOPHAGY PROTEIN 5"/>
    <property type="match status" value="1"/>
</dbReference>
<dbReference type="InterPro" id="IPR048939">
    <property type="entry name" value="ATG5_UblA"/>
</dbReference>
<keyword evidence="5" id="KW-0472">Membrane</keyword>
<keyword evidence="11" id="KW-1185">Reference proteome</keyword>
<dbReference type="InterPro" id="IPR042527">
    <property type="entry name" value="Atg5_UblA_dom_sf"/>
</dbReference>
<protein>
    <recommendedName>
        <fullName evidence="5">Autophagy protein 5</fullName>
    </recommendedName>
</protein>
<comment type="subcellular location">
    <subcellularLocation>
        <location evidence="5">Preautophagosomal structure membrane</location>
        <topology evidence="5">Peripheral membrane protein</topology>
    </subcellularLocation>
</comment>
<dbReference type="Pfam" id="PF04106">
    <property type="entry name" value="ATG5_UblB"/>
    <property type="match status" value="1"/>
</dbReference>
<evidence type="ECO:0000259" key="7">
    <source>
        <dbReference type="Pfam" id="PF04106"/>
    </source>
</evidence>
<reference evidence="10" key="1">
    <citation type="journal article" date="2022" name="bioRxiv">
        <title>Genomics of Preaxostyla Flagellates Illuminates Evolutionary Transitions and the Path Towards Mitochondrial Loss.</title>
        <authorList>
            <person name="Novak L.V.F."/>
            <person name="Treitli S.C."/>
            <person name="Pyrih J."/>
            <person name="Halakuc P."/>
            <person name="Pipaliya S.V."/>
            <person name="Vacek V."/>
            <person name="Brzon O."/>
            <person name="Soukal P."/>
            <person name="Eme L."/>
            <person name="Dacks J.B."/>
            <person name="Karnkowska A."/>
            <person name="Elias M."/>
            <person name="Hampl V."/>
        </authorList>
    </citation>
    <scope>NUCLEOTIDE SEQUENCE</scope>
    <source>
        <strain evidence="10">RCP-MX</strain>
    </source>
</reference>
<evidence type="ECO:0000256" key="2">
    <source>
        <dbReference type="ARBA" id="ARBA00022499"/>
    </source>
</evidence>
<name>A0ABQ8UMW9_9EUKA</name>
<dbReference type="InterPro" id="IPR007239">
    <property type="entry name" value="Atg5"/>
</dbReference>
<dbReference type="Gene3D" id="1.10.246.190">
    <property type="entry name" value="Autophagy protein Apg5, helix rich domain"/>
    <property type="match status" value="1"/>
</dbReference>
<feature type="region of interest" description="Disordered" evidence="6">
    <location>
        <begin position="275"/>
        <end position="302"/>
    </location>
</feature>
<keyword evidence="2 5" id="KW-1017">Isopeptide bond</keyword>
<dbReference type="Pfam" id="PF20638">
    <property type="entry name" value="ATG5_UblA"/>
    <property type="match status" value="1"/>
</dbReference>
<evidence type="ECO:0000259" key="8">
    <source>
        <dbReference type="Pfam" id="PF20637"/>
    </source>
</evidence>
<keyword evidence="3 5" id="KW-0832">Ubl conjugation</keyword>
<evidence type="ECO:0000256" key="5">
    <source>
        <dbReference type="RuleBase" id="RU361202"/>
    </source>
</evidence>
<evidence type="ECO:0000256" key="4">
    <source>
        <dbReference type="ARBA" id="ARBA00023006"/>
    </source>
</evidence>
<comment type="caution">
    <text evidence="10">The sequence shown here is derived from an EMBL/GenBank/DDBJ whole genome shotgun (WGS) entry which is preliminary data.</text>
</comment>
<feature type="domain" description="Autophagy protein ATG5 alpha-helical bundle region" evidence="8">
    <location>
        <begin position="127"/>
        <end position="178"/>
    </location>
</feature>
<evidence type="ECO:0000313" key="10">
    <source>
        <dbReference type="EMBL" id="KAJ4460525.1"/>
    </source>
</evidence>
<comment type="similarity">
    <text evidence="1 5">Belongs to the ATG5 family.</text>
</comment>
<proteinExistence type="inferred from homology"/>
<evidence type="ECO:0000256" key="3">
    <source>
        <dbReference type="ARBA" id="ARBA00022843"/>
    </source>
</evidence>
<dbReference type="InterPro" id="IPR048940">
    <property type="entry name" value="ATG5_HBR"/>
</dbReference>
<dbReference type="EMBL" id="JAPMOS010000012">
    <property type="protein sequence ID" value="KAJ4460525.1"/>
    <property type="molecule type" value="Genomic_DNA"/>
</dbReference>
<evidence type="ECO:0000256" key="1">
    <source>
        <dbReference type="ARBA" id="ARBA00006910"/>
    </source>
</evidence>
<dbReference type="Proteomes" id="UP001141327">
    <property type="component" value="Unassembled WGS sequence"/>
</dbReference>
<sequence>MADFFSSGGLWRDEVLVSVTLDPEERTTISNPEPYFCLVPRVSYFPLVLPEIERYFRALLPAGTTFDATKDLPWLEVQGQPLRWQHPVGCLYDLYTAGKADVSAPLPLVLHLRKFPTATIIPMHSPEAVRAEFMQMVKEATFLRDGNIKAVNSLVKEQTEQIIAAMTNRDYALFERLTEAFRGQEPLRFPIRVHLPGTTHVQLPILAAEMPAECTLGDVMARLLPTLFPSPAPAEGSPAVVAFGAALPLSTPVGWLLRRMAYPDQFLHLAVPQLPPGAPPCPTRPRCPPSSGPPPHRPPRRG</sequence>
<comment type="function">
    <text evidence="5">Involved in autophagic vesicle formation.</text>
</comment>
<feature type="domain" description="Autophagy protein ATG5 UblA" evidence="9">
    <location>
        <begin position="10"/>
        <end position="111"/>
    </location>
</feature>
<dbReference type="Pfam" id="PF20637">
    <property type="entry name" value="ATG5_HBR"/>
    <property type="match status" value="1"/>
</dbReference>
<keyword evidence="4 5" id="KW-0072">Autophagy</keyword>
<dbReference type="Gene3D" id="3.10.20.620">
    <property type="match status" value="1"/>
</dbReference>
<dbReference type="PANTHER" id="PTHR13040:SF2">
    <property type="entry name" value="AUTOPHAGY PROTEIN 5"/>
    <property type="match status" value="1"/>
</dbReference>
<evidence type="ECO:0000256" key="6">
    <source>
        <dbReference type="SAM" id="MobiDB-lite"/>
    </source>
</evidence>
<dbReference type="Gene3D" id="3.10.20.90">
    <property type="entry name" value="Phosphatidylinositol 3-kinase Catalytic Subunit, Chain A, domain 1"/>
    <property type="match status" value="1"/>
</dbReference>
<dbReference type="InterPro" id="IPR048318">
    <property type="entry name" value="ATG5_UblB"/>
</dbReference>
<gene>
    <name evidence="10" type="ORF">PAPYR_3143</name>
</gene>